<dbReference type="SUPFAM" id="SSF53335">
    <property type="entry name" value="S-adenosyl-L-methionine-dependent methyltransferases"/>
    <property type="match status" value="1"/>
</dbReference>
<evidence type="ECO:0000313" key="2">
    <source>
        <dbReference type="Proteomes" id="UP000755585"/>
    </source>
</evidence>
<dbReference type="GO" id="GO:0032259">
    <property type="term" value="P:methylation"/>
    <property type="evidence" value="ECO:0007669"/>
    <property type="project" value="UniProtKB-KW"/>
</dbReference>
<dbReference type="InterPro" id="IPR006764">
    <property type="entry name" value="SAM_dep_MeTrfase_SAV2177_type"/>
</dbReference>
<accession>A0ABS4UNS3</accession>
<keyword evidence="2" id="KW-1185">Reference proteome</keyword>
<sequence length="269" mass="29079">MPDGHDPWILNSPGFGTTSSLARFWNSVGNGKDGLEADRYLAGQALVVAPDIADVPGVSDRFKLAAARYLVGQGIDQFIDCNPGTQVVVSAHRAVQEMNPKAQVVYVNDDQIVLAHARALLATNDLVEVVAADPFDAGDLRDLTKHVLDWSRPIALLQVGTLQHRPDAGEVMKSYLDVLGAGSYLVVSCWERPAGQVAQRTASQLAALLTEAFGYTAFRHPDEIAHMVSGYKLVPPGIVSCTHWSATPSESLPSNWLTEHTRAIVCRKT</sequence>
<evidence type="ECO:0000313" key="1">
    <source>
        <dbReference type="EMBL" id="MBP2353285.1"/>
    </source>
</evidence>
<reference evidence="1 2" key="1">
    <citation type="submission" date="2021-03" db="EMBL/GenBank/DDBJ databases">
        <title>Sequencing the genomes of 1000 actinobacteria strains.</title>
        <authorList>
            <person name="Klenk H.-P."/>
        </authorList>
    </citation>
    <scope>NUCLEOTIDE SEQUENCE [LARGE SCALE GENOMIC DNA]</scope>
    <source>
        <strain evidence="1 2">DSM 18824</strain>
    </source>
</reference>
<keyword evidence="1" id="KW-0489">Methyltransferase</keyword>
<dbReference type="Proteomes" id="UP000755585">
    <property type="component" value="Unassembled WGS sequence"/>
</dbReference>
<organism evidence="1 2">
    <name type="scientific">Kribbella aluminosa</name>
    <dbReference type="NCBI Taxonomy" id="416017"/>
    <lineage>
        <taxon>Bacteria</taxon>
        <taxon>Bacillati</taxon>
        <taxon>Actinomycetota</taxon>
        <taxon>Actinomycetes</taxon>
        <taxon>Propionibacteriales</taxon>
        <taxon>Kribbellaceae</taxon>
        <taxon>Kribbella</taxon>
    </lineage>
</organism>
<dbReference type="InterPro" id="IPR029063">
    <property type="entry name" value="SAM-dependent_MTases_sf"/>
</dbReference>
<dbReference type="RefSeq" id="WP_209696268.1">
    <property type="nucleotide sequence ID" value="NZ_BAAAVU010000001.1"/>
</dbReference>
<proteinExistence type="predicted"/>
<dbReference type="EMBL" id="JAGINT010000002">
    <property type="protein sequence ID" value="MBP2353285.1"/>
    <property type="molecule type" value="Genomic_DNA"/>
</dbReference>
<gene>
    <name evidence="1" type="ORF">JOF29_004395</name>
</gene>
<dbReference type="Pfam" id="PF04672">
    <property type="entry name" value="Methyltransf_19"/>
    <property type="match status" value="1"/>
</dbReference>
<dbReference type="GO" id="GO:0008168">
    <property type="term" value="F:methyltransferase activity"/>
    <property type="evidence" value="ECO:0007669"/>
    <property type="project" value="UniProtKB-KW"/>
</dbReference>
<dbReference type="PIRSF" id="PIRSF017393">
    <property type="entry name" value="MTase_SAV2177"/>
    <property type="match status" value="1"/>
</dbReference>
<keyword evidence="1" id="KW-0808">Transferase</keyword>
<dbReference type="Gene3D" id="3.40.50.150">
    <property type="entry name" value="Vaccinia Virus protein VP39"/>
    <property type="match status" value="1"/>
</dbReference>
<protein>
    <submittedName>
        <fullName evidence="1">SAM-dependent methyltransferase</fullName>
    </submittedName>
</protein>
<name>A0ABS4UNS3_9ACTN</name>
<comment type="caution">
    <text evidence="1">The sequence shown here is derived from an EMBL/GenBank/DDBJ whole genome shotgun (WGS) entry which is preliminary data.</text>
</comment>